<reference evidence="1" key="1">
    <citation type="journal article" date="2019" name="MBio">
        <title>Virus Genomes from Deep Sea Sediments Expand the Ocean Megavirome and Support Independent Origins of Viral Gigantism.</title>
        <authorList>
            <person name="Backstrom D."/>
            <person name="Yutin N."/>
            <person name="Jorgensen S.L."/>
            <person name="Dharamshi J."/>
            <person name="Homa F."/>
            <person name="Zaremba-Niedwiedzka K."/>
            <person name="Spang A."/>
            <person name="Wolf Y.I."/>
            <person name="Koonin E.V."/>
            <person name="Ettema T.J."/>
        </authorList>
    </citation>
    <scope>NUCLEOTIDE SEQUENCE</scope>
</reference>
<accession>A0A481Z8X9</accession>
<evidence type="ECO:0000313" key="1">
    <source>
        <dbReference type="EMBL" id="QBK92348.1"/>
    </source>
</evidence>
<dbReference type="EMBL" id="MK500575">
    <property type="protein sequence ID" value="QBK92348.1"/>
    <property type="molecule type" value="Genomic_DNA"/>
</dbReference>
<gene>
    <name evidence="1" type="ORF">LCPAC304_06950</name>
</gene>
<protein>
    <submittedName>
        <fullName evidence="1">Uncharacterized protein</fullName>
    </submittedName>
</protein>
<name>A0A481Z8X9_9VIRU</name>
<proteinExistence type="predicted"/>
<sequence>MGPKTLDIDIFVPVVKDSRKKEWDYAYHNYTTLEEFLFYHCRIWDSPKEQENHYEDCEAYRTSDDIPKVRDYLVDGTTKTPFPAIYEALNLGDAQTVKKLVRSLSPTILPTVRWQEARMRTFIGTEDVVAEDFRWICARCISWRWPDDVDIIPAATRFQVIHKSCTSKQLLDNIYHTFDFDFCKVVCRVDENGRFRTQANDWSSVFAKKCTFPKKLPYKNCAVPTTIQRYFKYLKRGFTFTSVDHNSMLKALTTLWSSKYHPCPLPEFETFITTETSMEAVKCEYLWVLKSLEHQLWYRSDKDECSLLIAALNKL</sequence>
<organism evidence="1">
    <name type="scientific">Pithovirus LCPAC304</name>
    <dbReference type="NCBI Taxonomy" id="2506594"/>
    <lineage>
        <taxon>Viruses</taxon>
        <taxon>Pithoviruses</taxon>
    </lineage>
</organism>